<evidence type="ECO:0000256" key="2">
    <source>
        <dbReference type="ARBA" id="ARBA00022722"/>
    </source>
</evidence>
<dbReference type="EMBL" id="JBHTNF010000001">
    <property type="protein sequence ID" value="MFD1327030.1"/>
    <property type="molecule type" value="Genomic_DNA"/>
</dbReference>
<comment type="cofactor">
    <cofactor evidence="8">
        <name>Mg(2+)</name>
        <dbReference type="ChEBI" id="CHEBI:18420"/>
    </cofactor>
    <text evidence="8">Binds 1 Mg(2+) ion per subunit.</text>
</comment>
<keyword evidence="1 8" id="KW-0963">Cytoplasm</keyword>
<feature type="binding site" evidence="8">
    <location>
        <position position="593"/>
    </location>
    <ligand>
        <name>Zn(2+)</name>
        <dbReference type="ChEBI" id="CHEBI:29105"/>
        <note>ligand shared between dimeric partners</note>
    </ligand>
</feature>
<keyword evidence="2 8" id="KW-0540">Nuclease</keyword>
<feature type="region of interest" description="Required for zinc-mediated homotetramerization and catalytic activity" evidence="8">
    <location>
        <begin position="590"/>
        <end position="593"/>
    </location>
</feature>
<dbReference type="InterPro" id="IPR019307">
    <property type="entry name" value="RNA-bd_AU-1/RNase_E/G"/>
</dbReference>
<keyword evidence="8" id="KW-0862">Zinc</keyword>
<comment type="similarity">
    <text evidence="8">Belongs to the RNase E/G family. RNase E subfamily.</text>
</comment>
<dbReference type="EC" id="3.1.26.12" evidence="8"/>
<accession>A0ABW3YTY1</accession>
<dbReference type="Gene3D" id="3.40.1260.20">
    <property type="entry name" value="Ribonuclease E, catalytic domain"/>
    <property type="match status" value="1"/>
</dbReference>
<evidence type="ECO:0000256" key="9">
    <source>
        <dbReference type="SAM" id="Coils"/>
    </source>
</evidence>
<keyword evidence="7 8" id="KW-0694">RNA-binding</keyword>
<keyword evidence="5 8" id="KW-0378">Hydrolase</keyword>
<dbReference type="RefSeq" id="WP_374837201.1">
    <property type="nucleotide sequence ID" value="NZ_JBHEEW010000004.1"/>
</dbReference>
<dbReference type="Pfam" id="PF20833">
    <property type="entry name" value="RNase_E_G_Thio"/>
    <property type="match status" value="1"/>
</dbReference>
<comment type="subunit">
    <text evidence="8">Homotetramer formed by a dimer of dimers.</text>
</comment>
<feature type="compositionally biased region" description="Acidic residues" evidence="10">
    <location>
        <begin position="757"/>
        <end position="776"/>
    </location>
</feature>
<keyword evidence="9" id="KW-0175">Coiled coil</keyword>
<keyword evidence="4 8" id="KW-0255">Endonuclease</keyword>
<comment type="catalytic activity">
    <reaction evidence="8">
        <text>Endonucleolytic cleavage of single-stranded RNA in A- and U-rich regions.</text>
        <dbReference type="EC" id="3.1.26.12"/>
    </reaction>
</comment>
<evidence type="ECO:0000313" key="13">
    <source>
        <dbReference type="EMBL" id="MFD1327030.1"/>
    </source>
</evidence>
<keyword evidence="8" id="KW-0819">tRNA processing</keyword>
<dbReference type="InterPro" id="IPR004659">
    <property type="entry name" value="RNase_E/G"/>
</dbReference>
<name>A0ABW3YTY1_MYCRA</name>
<feature type="compositionally biased region" description="Acidic residues" evidence="10">
    <location>
        <begin position="236"/>
        <end position="251"/>
    </location>
</feature>
<feature type="compositionally biased region" description="Basic residues" evidence="10">
    <location>
        <begin position="177"/>
        <end position="188"/>
    </location>
</feature>
<evidence type="ECO:0000256" key="10">
    <source>
        <dbReference type="SAM" id="MobiDB-lite"/>
    </source>
</evidence>
<feature type="domain" description="RNase E/G thioredoxin-like" evidence="12">
    <location>
        <begin position="589"/>
        <end position="673"/>
    </location>
</feature>
<feature type="domain" description="RNA-binding protein AU-1/Ribonuclease E/G" evidence="11">
    <location>
        <begin position="307"/>
        <end position="577"/>
    </location>
</feature>
<feature type="region of interest" description="Disordered" evidence="10">
    <location>
        <begin position="168"/>
        <end position="261"/>
    </location>
</feature>
<evidence type="ECO:0000256" key="7">
    <source>
        <dbReference type="ARBA" id="ARBA00022884"/>
    </source>
</evidence>
<evidence type="ECO:0000259" key="11">
    <source>
        <dbReference type="Pfam" id="PF10150"/>
    </source>
</evidence>
<keyword evidence="8" id="KW-0472">Membrane</keyword>
<organism evidence="13 14">
    <name type="scientific">Mycoplana ramosa</name>
    <name type="common">Mycoplana bullata</name>
    <dbReference type="NCBI Taxonomy" id="40837"/>
    <lineage>
        <taxon>Bacteria</taxon>
        <taxon>Pseudomonadati</taxon>
        <taxon>Pseudomonadota</taxon>
        <taxon>Alphaproteobacteria</taxon>
        <taxon>Hyphomicrobiales</taxon>
        <taxon>Rhizobiaceae</taxon>
        <taxon>Mycoplana</taxon>
    </lineage>
</organism>
<feature type="compositionally biased region" description="Basic residues" evidence="10">
    <location>
        <begin position="728"/>
        <end position="738"/>
    </location>
</feature>
<keyword evidence="8" id="KW-0820">tRNA-binding</keyword>
<feature type="binding site" evidence="8">
    <location>
        <position position="590"/>
    </location>
    <ligand>
        <name>Zn(2+)</name>
        <dbReference type="ChEBI" id="CHEBI:29105"/>
        <note>ligand shared between dimeric partners</note>
    </ligand>
</feature>
<evidence type="ECO:0000313" key="14">
    <source>
        <dbReference type="Proteomes" id="UP001597173"/>
    </source>
</evidence>
<feature type="region of interest" description="Disordered" evidence="10">
    <location>
        <begin position="934"/>
        <end position="972"/>
    </location>
</feature>
<dbReference type="PANTHER" id="PTHR30001">
    <property type="entry name" value="RIBONUCLEASE"/>
    <property type="match status" value="1"/>
</dbReference>
<evidence type="ECO:0000256" key="4">
    <source>
        <dbReference type="ARBA" id="ARBA00022759"/>
    </source>
</evidence>
<feature type="binding site" evidence="8">
    <location>
        <position position="532"/>
    </location>
    <ligand>
        <name>Mg(2+)</name>
        <dbReference type="ChEBI" id="CHEBI:18420"/>
        <note>catalytic</note>
    </ligand>
</feature>
<dbReference type="HAMAP" id="MF_00970">
    <property type="entry name" value="RNase_E"/>
    <property type="match status" value="1"/>
</dbReference>
<evidence type="ECO:0000256" key="3">
    <source>
        <dbReference type="ARBA" id="ARBA00022723"/>
    </source>
</evidence>
<dbReference type="PANTHER" id="PTHR30001:SF1">
    <property type="entry name" value="RIBONUCLEASE E_G-LIKE PROTEIN, CHLOROPLASTIC"/>
    <property type="match status" value="1"/>
</dbReference>
<evidence type="ECO:0000256" key="1">
    <source>
        <dbReference type="ARBA" id="ARBA00022490"/>
    </source>
</evidence>
<keyword evidence="8" id="KW-0699">rRNA-binding</keyword>
<dbReference type="Proteomes" id="UP001597173">
    <property type="component" value="Unassembled WGS sequence"/>
</dbReference>
<keyword evidence="3 8" id="KW-0479">Metal-binding</keyword>
<dbReference type="InterPro" id="IPR012340">
    <property type="entry name" value="NA-bd_OB-fold"/>
</dbReference>
<comment type="caution">
    <text evidence="13">The sequence shown here is derived from an EMBL/GenBank/DDBJ whole genome shotgun (WGS) entry which is preliminary data.</text>
</comment>
<feature type="compositionally biased region" description="Low complexity" evidence="10">
    <location>
        <begin position="712"/>
        <end position="723"/>
    </location>
</feature>
<proteinExistence type="inferred from homology"/>
<keyword evidence="8" id="KW-0997">Cell inner membrane</keyword>
<feature type="compositionally biased region" description="Basic residues" evidence="10">
    <location>
        <begin position="794"/>
        <end position="807"/>
    </location>
</feature>
<keyword evidence="14" id="KW-1185">Reference proteome</keyword>
<keyword evidence="6 8" id="KW-0460">Magnesium</keyword>
<keyword evidence="8" id="KW-0698">rRNA processing</keyword>
<keyword evidence="8" id="KW-1003">Cell membrane</keyword>
<feature type="region of interest" description="Disordered" evidence="10">
    <location>
        <begin position="707"/>
        <end position="892"/>
    </location>
</feature>
<dbReference type="NCBIfam" id="TIGR00757">
    <property type="entry name" value="RNaseEG"/>
    <property type="match status" value="1"/>
</dbReference>
<evidence type="ECO:0000256" key="6">
    <source>
        <dbReference type="ARBA" id="ARBA00022842"/>
    </source>
</evidence>
<comment type="subcellular location">
    <subcellularLocation>
        <location evidence="8">Cytoplasm</location>
    </subcellularLocation>
    <subcellularLocation>
        <location evidence="8">Cell inner membrane</location>
        <topology evidence="8">Peripheral membrane protein</topology>
        <orientation evidence="8">Cytoplasmic side</orientation>
    </subcellularLocation>
</comment>
<evidence type="ECO:0000256" key="8">
    <source>
        <dbReference type="HAMAP-Rule" id="MF_00970"/>
    </source>
</evidence>
<gene>
    <name evidence="8" type="primary">rne</name>
    <name evidence="13" type="ORF">ACFQ33_03890</name>
</gene>
<protein>
    <recommendedName>
        <fullName evidence="8">Ribonuclease E</fullName>
        <shortName evidence="8">RNase E</shortName>
        <ecNumber evidence="8">3.1.26.12</ecNumber>
    </recommendedName>
</protein>
<dbReference type="InterPro" id="IPR048583">
    <property type="entry name" value="RNase_E_G_thioredoxin-like"/>
</dbReference>
<comment type="function">
    <text evidence="8">Endoribonuclease that plays a central role in RNA processing and decay. Required for the maturation of 5S and 16S rRNAs and the majority of tRNAs. Also involved in the degradation of most mRNAs.</text>
</comment>
<feature type="binding site" evidence="8">
    <location>
        <position position="489"/>
    </location>
    <ligand>
        <name>Mg(2+)</name>
        <dbReference type="ChEBI" id="CHEBI:18420"/>
        <note>catalytic</note>
    </ligand>
</feature>
<evidence type="ECO:0000256" key="5">
    <source>
        <dbReference type="ARBA" id="ARBA00022801"/>
    </source>
</evidence>
<feature type="coiled-coil region" evidence="9">
    <location>
        <begin position="503"/>
        <end position="556"/>
    </location>
</feature>
<dbReference type="Pfam" id="PF10150">
    <property type="entry name" value="RNase_E_G"/>
    <property type="match status" value="1"/>
</dbReference>
<evidence type="ECO:0000259" key="12">
    <source>
        <dbReference type="Pfam" id="PF20833"/>
    </source>
</evidence>
<reference evidence="14" key="1">
    <citation type="journal article" date="2019" name="Int. J. Syst. Evol. Microbiol.">
        <title>The Global Catalogue of Microorganisms (GCM) 10K type strain sequencing project: providing services to taxonomists for standard genome sequencing and annotation.</title>
        <authorList>
            <consortium name="The Broad Institute Genomics Platform"/>
            <consortium name="The Broad Institute Genome Sequencing Center for Infectious Disease"/>
            <person name="Wu L."/>
            <person name="Ma J."/>
        </authorList>
    </citation>
    <scope>NUCLEOTIDE SEQUENCE [LARGE SCALE GENOMIC DNA]</scope>
    <source>
        <strain evidence="14">CCUG 55609</strain>
    </source>
</reference>
<dbReference type="Gene3D" id="2.40.50.140">
    <property type="entry name" value="Nucleic acid-binding proteins"/>
    <property type="match status" value="1"/>
</dbReference>
<feature type="compositionally biased region" description="Low complexity" evidence="10">
    <location>
        <begin position="192"/>
        <end position="201"/>
    </location>
</feature>
<dbReference type="InterPro" id="IPR028878">
    <property type="entry name" value="RNase_E"/>
</dbReference>
<dbReference type="SUPFAM" id="SSF50249">
    <property type="entry name" value="Nucleic acid-binding proteins"/>
    <property type="match status" value="1"/>
</dbReference>
<comment type="cofactor">
    <cofactor evidence="8">
        <name>Zn(2+)</name>
        <dbReference type="ChEBI" id="CHEBI:29105"/>
    </cofactor>
    <text evidence="8">Binds 2 Zn(2+) ions per homotetramer.</text>
</comment>
<sequence length="972" mass="106839">MADKMLIDASHAEETRVVVVRGNRIEEFDFESQHKKQIRGNIYLAKVTRVEPSLQAAFVDYGGNRHGFLAFAEIHPDYYQIPLADRQALLRAEAEEARRDEDIEHVETAPLAKATETVDVAVPVEAMAETETVEVAADTAAGDAEPAVEAVEASAATDAEADAIAAAVEPEVEAKPKARKPRKPRAKKAAAAEETAATEEASSAEDGEGKTPSGDMAAAVDTDEISEDVRKRRGDDDDDDDDHHDEKEEIESVGAEDAMEEVPDRIVRKPRKQYRIQEVIKRRQILLVQVAKEERGNKGAALTTYLSLAGRYSVLMPNTARGGGISRKITNPQDRKRLKEIARDLEVPQGMGVILRTAGANRTKVEVKRDFEYLMRLWENVRTLTLNSTAPCLVYEEGSLIKRSIRDLYNKDISEIIVAGEEGYKEAKSFMKMLMPSHAKVVQPYRDIHPIFSRSGIEAQLDRMLQPQVTLKSGGYIIINQTEALVSIDVNSGRSTREHSIEETALQTNLEAAEEVARQLRLRDLAGLVVIDFIDMEEKRNNRAVEKRLKDHLKNDRARIQVGRISHFGLLEMSRQRIRASVLESTTQTCPHCNGTGHVRSQSSVALHVLRGVEEYLLKNTTHNITVRTTPDIALYLLNQKRGTINDYETRFGLHIVIDADAHVGAQHFAIDRGEPVENPVKIDQFVPFAPEPDEDDDIIIEEDLAEEETETVAASPAPLASSDDGRKRKRRRRRRGRGGREEAEGSDTAAFGGEQAGDEDEVEGDANGDGEDEGATAEAGAEAPSLSAEGEQKRKRRRRGKRGGRRNRGDEAETSLTSETSGEAEESEEVRASDVEALEDADAAAEAAVEGQPAPTGEEIVAEVQAEPAPKARRTRKAKAKVEPDAEAAEPLADVTAQVEVEGQPEEEAVTEPAVEEAAAALDEAKSARANRDLAAIATPPVVTSSASQEKGDDEPEKPKKGGWWQRRGFF</sequence>